<protein>
    <submittedName>
        <fullName evidence="1">Uncharacterized protein</fullName>
    </submittedName>
</protein>
<sequence>MWHSISYNALLSRLATQTVANFHFEVNMDTRFDFTTEMLSALEAATEVDNPRLFMKAVVALRAWYRHEALAHKPELIVSHTKDVFEVYGTVRVERQPNGALRVVKAGRAQPLSYIELPSLARYLAYSARRCIQQEYCEKVETLINSMPLSFEKRQALCSKLEAVDYQLSAKHNVNWWRSKCTLVDDTRVLGKLLWDSGLLDRGIFSLATRVGGFHFSVAFYNECLKHKESLAARIQEAPHMAPWLKDSLGGPLLSHPTVWKDLKERFLAMGGTPQGWKWLCGQGHKWFKYVAQNASHVQTVTAIAALQLGKIPFHNGLFDHLSYCLDAKKPDLRCLDVFKAAMVAHKKRKLKVADFWDYTLIRDYLDHVPAASTKGATWASLMRKQQVWHRENGRQELERRKAEGGCLGWAPMLQMLQEGNLEAISLNNSDELWEEGAEMSHCVGGYDQKCFKNESRIYSIRRNGERVSTLEIRKVGGKLTIGQNYGRRNTRVTDVAVTRLANKVLTDCRRAPELNLADNKVLRKPKRLVSLAPGEPANDGYYEMQIPF</sequence>
<dbReference type="EMBL" id="LPHD01000049">
    <property type="protein sequence ID" value="KWA83926.1"/>
    <property type="molecule type" value="Genomic_DNA"/>
</dbReference>
<evidence type="ECO:0000313" key="1">
    <source>
        <dbReference type="EMBL" id="KWA83926.1"/>
    </source>
</evidence>
<gene>
    <name evidence="1" type="ORF">WL29_21405</name>
</gene>
<dbReference type="InterPro" id="IPR025586">
    <property type="entry name" value="PcfJ"/>
</dbReference>
<name>A0A119HFH0_9BURK</name>
<accession>A0A119HFH0</accession>
<dbReference type="Proteomes" id="UP000060630">
    <property type="component" value="Unassembled WGS sequence"/>
</dbReference>
<dbReference type="Pfam" id="PF14284">
    <property type="entry name" value="PcfJ"/>
    <property type="match status" value="1"/>
</dbReference>
<reference evidence="1 2" key="1">
    <citation type="submission" date="2015-11" db="EMBL/GenBank/DDBJ databases">
        <title>Expanding the genomic diversity of Burkholderia species for the development of highly accurate diagnostics.</title>
        <authorList>
            <person name="Sahl J."/>
            <person name="Keim P."/>
            <person name="Wagner D."/>
        </authorList>
    </citation>
    <scope>NUCLEOTIDE SEQUENCE [LARGE SCALE GENOMIC DNA]</scope>
    <source>
        <strain evidence="1 2">MSMB2087WGS</strain>
    </source>
</reference>
<proteinExistence type="predicted"/>
<evidence type="ECO:0000313" key="2">
    <source>
        <dbReference type="Proteomes" id="UP000060630"/>
    </source>
</evidence>
<comment type="caution">
    <text evidence="1">The sequence shown here is derived from an EMBL/GenBank/DDBJ whole genome shotgun (WGS) entry which is preliminary data.</text>
</comment>
<dbReference type="AlphaFoldDB" id="A0A119HFH0"/>
<organism evidence="1 2">
    <name type="scientific">Burkholderia ubonensis</name>
    <dbReference type="NCBI Taxonomy" id="101571"/>
    <lineage>
        <taxon>Bacteria</taxon>
        <taxon>Pseudomonadati</taxon>
        <taxon>Pseudomonadota</taxon>
        <taxon>Betaproteobacteria</taxon>
        <taxon>Burkholderiales</taxon>
        <taxon>Burkholderiaceae</taxon>
        <taxon>Burkholderia</taxon>
        <taxon>Burkholderia cepacia complex</taxon>
    </lineage>
</organism>